<dbReference type="GO" id="GO:0046872">
    <property type="term" value="F:metal ion binding"/>
    <property type="evidence" value="ECO:0007669"/>
    <property type="project" value="UniProtKB-KW"/>
</dbReference>
<dbReference type="EMBL" id="WAGX01000007">
    <property type="protein sequence ID" value="KAB1435709.1"/>
    <property type="molecule type" value="Genomic_DNA"/>
</dbReference>
<feature type="binding site" evidence="11">
    <location>
        <position position="241"/>
    </location>
    <ligand>
        <name>substrate</name>
    </ligand>
</feature>
<evidence type="ECO:0000313" key="15">
    <source>
        <dbReference type="Proteomes" id="UP000461768"/>
    </source>
</evidence>
<feature type="domain" description="Amidohydrolase-related" evidence="13">
    <location>
        <begin position="43"/>
        <end position="368"/>
    </location>
</feature>
<evidence type="ECO:0000259" key="13">
    <source>
        <dbReference type="Pfam" id="PF01979"/>
    </source>
</evidence>
<feature type="binding site" evidence="11">
    <location>
        <position position="131"/>
    </location>
    <ligand>
        <name>substrate</name>
    </ligand>
</feature>
<feature type="binding site" evidence="12">
    <location>
        <position position="120"/>
    </location>
    <ligand>
        <name>Zn(2+)</name>
        <dbReference type="ChEBI" id="CHEBI:29105"/>
    </ligand>
</feature>
<feature type="binding site" evidence="12">
    <location>
        <position position="185"/>
    </location>
    <ligand>
        <name>Zn(2+)</name>
        <dbReference type="ChEBI" id="CHEBI:29105"/>
    </ligand>
</feature>
<feature type="binding site" evidence="11">
    <location>
        <begin position="297"/>
        <end position="299"/>
    </location>
    <ligand>
        <name>substrate</name>
    </ligand>
</feature>
<dbReference type="EC" id="3.5.1.25" evidence="2"/>
<accession>A0A7V7QIM3</accession>
<dbReference type="RefSeq" id="WP_151147126.1">
    <property type="nucleotide sequence ID" value="NZ_WAGX01000007.1"/>
</dbReference>
<comment type="pathway">
    <text evidence="8">Amino-sugar metabolism; N-acetylneuraminate degradation; D-fructose 6-phosphate from N-acetylneuraminate: step 4/5.</text>
</comment>
<dbReference type="OrthoDB" id="9776488at2"/>
<protein>
    <recommendedName>
        <fullName evidence="3">N-acetylglucosamine-6-phosphate deacetylase</fullName>
        <ecNumber evidence="2">3.5.1.25</ecNumber>
    </recommendedName>
</protein>
<gene>
    <name evidence="14" type="primary">nagA</name>
    <name evidence="14" type="ORF">F7O84_15090</name>
</gene>
<keyword evidence="4 12" id="KW-0479">Metal-binding</keyword>
<dbReference type="PIRSF" id="PIRSF038994">
    <property type="entry name" value="NagA"/>
    <property type="match status" value="1"/>
</dbReference>
<name>A0A7V7QIM3_9FIRM</name>
<feature type="binding site" evidence="11">
    <location>
        <position position="217"/>
    </location>
    <ligand>
        <name>substrate</name>
    </ligand>
</feature>
<dbReference type="AlphaFoldDB" id="A0A7V7QIM3"/>
<evidence type="ECO:0000256" key="1">
    <source>
        <dbReference type="ARBA" id="ARBA00010716"/>
    </source>
</evidence>
<evidence type="ECO:0000256" key="12">
    <source>
        <dbReference type="PIRSR" id="PIRSR038994-3"/>
    </source>
</evidence>
<feature type="binding site" evidence="12">
    <location>
        <position position="206"/>
    </location>
    <ligand>
        <name>Zn(2+)</name>
        <dbReference type="ChEBI" id="CHEBI:29105"/>
    </ligand>
</feature>
<proteinExistence type="inferred from homology"/>
<dbReference type="GO" id="GO:0006046">
    <property type="term" value="P:N-acetylglucosamine catabolic process"/>
    <property type="evidence" value="ECO:0007669"/>
    <property type="project" value="TreeGrafter"/>
</dbReference>
<evidence type="ECO:0000256" key="2">
    <source>
        <dbReference type="ARBA" id="ARBA00011899"/>
    </source>
</evidence>
<evidence type="ECO:0000256" key="11">
    <source>
        <dbReference type="PIRSR" id="PIRSR038994-2"/>
    </source>
</evidence>
<comment type="catalytic activity">
    <reaction evidence="7">
        <text>N-acetyl-D-glucosamine 6-phosphate + H2O = D-glucosamine 6-phosphate + acetate</text>
        <dbReference type="Rhea" id="RHEA:22936"/>
        <dbReference type="ChEBI" id="CHEBI:15377"/>
        <dbReference type="ChEBI" id="CHEBI:30089"/>
        <dbReference type="ChEBI" id="CHEBI:57513"/>
        <dbReference type="ChEBI" id="CHEBI:58725"/>
        <dbReference type="EC" id="3.5.1.25"/>
    </reaction>
</comment>
<evidence type="ECO:0000256" key="10">
    <source>
        <dbReference type="PIRSR" id="PIRSR038994-1"/>
    </source>
</evidence>
<organism evidence="14 15">
    <name type="scientific">Candidatus Galacturonatibacter soehngenii</name>
    <dbReference type="NCBI Taxonomy" id="2307010"/>
    <lineage>
        <taxon>Bacteria</taxon>
        <taxon>Bacillati</taxon>
        <taxon>Bacillota</taxon>
        <taxon>Clostridia</taxon>
        <taxon>Lachnospirales</taxon>
        <taxon>Lachnospiraceae</taxon>
        <taxon>Candidatus Galacturonatibacter</taxon>
    </lineage>
</organism>
<sequence>MLIKNGFVFQENSTFQQTDISVHEEFISNITSDGKVIDATGLYVIPGLIDIHFHGCVGYDFCDGTPEALQKIAEYEAKCGVTSIIPASLALNDDALLRIFENAKNYKNQTGSMLMGIHMEGPYLSPSKKGAHNEAYLKTPFVTHFRSLNEKSGNMIKILSIAPELDGALETIEELKEEVVLSLAHTSAKYSQAMEAFQKGASHVTHLYNAMLPFSHREPGLVGAAFDNPDCMVELITDGIHVSPTVVRATFQMFGKDRIILISDSMRATGLENGEYTLGDLAVTVKDNKATLHDGTIAGSATNLMDCIKKAVSFGISLEDAVTCATINPAKQTRIYDQVGSITPGKYANLVLLDKNLNIVSVILKGNVLE</sequence>
<dbReference type="PANTHER" id="PTHR11113:SF14">
    <property type="entry name" value="N-ACETYLGLUCOSAMINE-6-PHOSPHATE DEACETYLASE"/>
    <property type="match status" value="1"/>
</dbReference>
<keyword evidence="6 9" id="KW-0119">Carbohydrate metabolism</keyword>
<evidence type="ECO:0000256" key="7">
    <source>
        <dbReference type="ARBA" id="ARBA00047647"/>
    </source>
</evidence>
<evidence type="ECO:0000256" key="6">
    <source>
        <dbReference type="ARBA" id="ARBA00023277"/>
    </source>
</evidence>
<comment type="cofactor">
    <cofactor evidence="12">
        <name>a divalent metal cation</name>
        <dbReference type="ChEBI" id="CHEBI:60240"/>
    </cofactor>
    <text evidence="12">Binds 1 divalent metal cation per subunit.</text>
</comment>
<dbReference type="NCBIfam" id="TIGR00221">
    <property type="entry name" value="nagA"/>
    <property type="match status" value="1"/>
</dbReference>
<dbReference type="Pfam" id="PF01979">
    <property type="entry name" value="Amidohydro_1"/>
    <property type="match status" value="1"/>
</dbReference>
<dbReference type="CDD" id="cd00854">
    <property type="entry name" value="NagA"/>
    <property type="match status" value="1"/>
</dbReference>
<comment type="caution">
    <text evidence="14">The sequence shown here is derived from an EMBL/GenBank/DDBJ whole genome shotgun (WGS) entry which is preliminary data.</text>
</comment>
<evidence type="ECO:0000256" key="8">
    <source>
        <dbReference type="ARBA" id="ARBA00060590"/>
    </source>
</evidence>
<dbReference type="SUPFAM" id="SSF51338">
    <property type="entry name" value="Composite domain of metallo-dependent hydrolases"/>
    <property type="match status" value="1"/>
</dbReference>
<evidence type="ECO:0000256" key="5">
    <source>
        <dbReference type="ARBA" id="ARBA00022801"/>
    </source>
</evidence>
<dbReference type="SUPFAM" id="SSF51556">
    <property type="entry name" value="Metallo-dependent hydrolases"/>
    <property type="match status" value="1"/>
</dbReference>
<keyword evidence="15" id="KW-1185">Reference proteome</keyword>
<dbReference type="Gene3D" id="2.30.40.10">
    <property type="entry name" value="Urease, subunit C, domain 1"/>
    <property type="match status" value="1"/>
</dbReference>
<dbReference type="Proteomes" id="UP000461768">
    <property type="component" value="Unassembled WGS sequence"/>
</dbReference>
<dbReference type="PANTHER" id="PTHR11113">
    <property type="entry name" value="N-ACETYLGLUCOSAMINE-6-PHOSPHATE DEACETYLASE"/>
    <property type="match status" value="1"/>
</dbReference>
<dbReference type="FunFam" id="3.20.20.140:FF:000004">
    <property type="entry name" value="N-acetylglucosamine-6-phosphate deacetylase"/>
    <property type="match status" value="1"/>
</dbReference>
<evidence type="ECO:0000313" key="14">
    <source>
        <dbReference type="EMBL" id="KAB1435709.1"/>
    </source>
</evidence>
<dbReference type="InterPro" id="IPR006680">
    <property type="entry name" value="Amidohydro-rel"/>
</dbReference>
<feature type="binding site" evidence="11">
    <location>
        <begin position="209"/>
        <end position="210"/>
    </location>
    <ligand>
        <name>substrate</name>
    </ligand>
</feature>
<evidence type="ECO:0000256" key="3">
    <source>
        <dbReference type="ARBA" id="ARBA00018029"/>
    </source>
</evidence>
<comment type="similarity">
    <text evidence="1 9">Belongs to the metallo-dependent hydrolases superfamily. NagA family.</text>
</comment>
<evidence type="ECO:0000256" key="4">
    <source>
        <dbReference type="ARBA" id="ARBA00022723"/>
    </source>
</evidence>
<feature type="active site" description="Proton donor/acceptor" evidence="10">
    <location>
        <position position="264"/>
    </location>
</feature>
<reference evidence="14 15" key="2">
    <citation type="submission" date="2020-02" db="EMBL/GenBank/DDBJ databases">
        <title>Candidatus Galacturonibacter soehngenii shows hetero-acetogenic catabolism of galacturonic acid but lacks a canonical carbon monoxide dehydrogenase/acetyl-CoA synthase complex.</title>
        <authorList>
            <person name="Diender M."/>
            <person name="Stouten G.R."/>
            <person name="Petersen J.F."/>
            <person name="Nielsen P.H."/>
            <person name="Dueholm M.S."/>
            <person name="Pronk J.T."/>
            <person name="Van Loosdrecht M.C.M."/>
        </authorList>
    </citation>
    <scope>NUCLEOTIDE SEQUENCE [LARGE SCALE GENOMIC DNA]</scope>
    <source>
        <strain evidence="14">GalUA</strain>
    </source>
</reference>
<evidence type="ECO:0000256" key="9">
    <source>
        <dbReference type="PIRNR" id="PIRNR038994"/>
    </source>
</evidence>
<dbReference type="InterPro" id="IPR011059">
    <property type="entry name" value="Metal-dep_hydrolase_composite"/>
</dbReference>
<reference evidence="14 15" key="1">
    <citation type="submission" date="2019-09" db="EMBL/GenBank/DDBJ databases">
        <authorList>
            <person name="Valk L.C."/>
        </authorList>
    </citation>
    <scope>NUCLEOTIDE SEQUENCE [LARGE SCALE GENOMIC DNA]</scope>
    <source>
        <strain evidence="14">GalUA</strain>
    </source>
</reference>
<keyword evidence="5 9" id="KW-0378">Hydrolase</keyword>
<dbReference type="GO" id="GO:0008448">
    <property type="term" value="F:N-acetylglucosamine-6-phosphate deacetylase activity"/>
    <property type="evidence" value="ECO:0007669"/>
    <property type="project" value="UniProtKB-EC"/>
</dbReference>
<dbReference type="InterPro" id="IPR003764">
    <property type="entry name" value="GlcNAc_6-P_deAcase"/>
</dbReference>
<dbReference type="Gene3D" id="3.20.20.140">
    <property type="entry name" value="Metal-dependent hydrolases"/>
    <property type="match status" value="1"/>
</dbReference>
<dbReference type="InterPro" id="IPR032466">
    <property type="entry name" value="Metal_Hydrolase"/>
</dbReference>